<accession>A0A4Q9KFC9</accession>
<proteinExistence type="predicted"/>
<sequence length="310" mass="32117">MNRPMKDNATACSTQWDALPAWGTATQTRFWVAVEQSGPWGRDALTESHLDPDLGARLGAAASEAGGRVLLIRAPGRHADASFQSRRVFVAGGLAGRPWLLTGVALDPAALADLPWGDLAAGGPDAVLAACGWLKPSHAPVLLVCANSRRDVCCALKGRPVALALAAERPGQVWECSHTGGHRFAPTGIVLPLGQMLARLDADLATHVLDAAASGAFAVGTLSERHDRGVSHLPPAHQAAVSWVRAHEGETDPAVLTVLGGADALTVQHVDGRTWDLAATRQEGAALPESCGKAAKPAVTWTVTPTGVTG</sequence>
<dbReference type="EMBL" id="SDMQ01000003">
    <property type="protein sequence ID" value="TBT86669.1"/>
    <property type="molecule type" value="Genomic_DNA"/>
</dbReference>
<dbReference type="Proteomes" id="UP000292373">
    <property type="component" value="Unassembled WGS sequence"/>
</dbReference>
<name>A0A4Q9KFC9_9ACTN</name>
<gene>
    <name evidence="1" type="ORF">ET989_05005</name>
</gene>
<organism evidence="1 2">
    <name type="scientific">Propioniciclava sinopodophylli</name>
    <dbReference type="NCBI Taxonomy" id="1837344"/>
    <lineage>
        <taxon>Bacteria</taxon>
        <taxon>Bacillati</taxon>
        <taxon>Actinomycetota</taxon>
        <taxon>Actinomycetes</taxon>
        <taxon>Propionibacteriales</taxon>
        <taxon>Propionibacteriaceae</taxon>
        <taxon>Propioniciclava</taxon>
    </lineage>
</organism>
<comment type="caution">
    <text evidence="1">The sequence shown here is derived from an EMBL/GenBank/DDBJ whole genome shotgun (WGS) entry which is preliminary data.</text>
</comment>
<protein>
    <submittedName>
        <fullName evidence="1">Sucrase ferredoxin</fullName>
    </submittedName>
</protein>
<keyword evidence="2" id="KW-1185">Reference proteome</keyword>
<evidence type="ECO:0000313" key="2">
    <source>
        <dbReference type="Proteomes" id="UP000292373"/>
    </source>
</evidence>
<dbReference type="InterPro" id="IPR009737">
    <property type="entry name" value="Aim32/Apd1-like"/>
</dbReference>
<dbReference type="AlphaFoldDB" id="A0A4Q9KFC9"/>
<evidence type="ECO:0000313" key="1">
    <source>
        <dbReference type="EMBL" id="TBT86669.1"/>
    </source>
</evidence>
<dbReference type="OrthoDB" id="3399139at2"/>
<dbReference type="Pfam" id="PF06999">
    <property type="entry name" value="Suc_Fer-like"/>
    <property type="match status" value="1"/>
</dbReference>
<reference evidence="1 2" key="1">
    <citation type="submission" date="2019-01" db="EMBL/GenBank/DDBJ databases">
        <title>Lactibacter flavus gen. nov., sp. nov., a novel bacterium of the family Propionibacteriaceae isolated from raw milk and dairy products.</title>
        <authorList>
            <person name="Huptas C."/>
            <person name="Wenning M."/>
            <person name="Breitenwieser F."/>
            <person name="Doll E."/>
            <person name="Von Neubeck M."/>
            <person name="Busse H.-J."/>
            <person name="Scherer S."/>
        </authorList>
    </citation>
    <scope>NUCLEOTIDE SEQUENCE [LARGE SCALE GENOMIC DNA]</scope>
    <source>
        <strain evidence="1 2">KCTC 33808</strain>
    </source>
</reference>